<keyword evidence="2" id="KW-0732">Signal</keyword>
<proteinExistence type="predicted"/>
<evidence type="ECO:0000313" key="4">
    <source>
        <dbReference type="Proteomes" id="UP001415857"/>
    </source>
</evidence>
<feature type="chain" id="PRO_5043010573" evidence="2">
    <location>
        <begin position="27"/>
        <end position="122"/>
    </location>
</feature>
<keyword evidence="4" id="KW-1185">Reference proteome</keyword>
<evidence type="ECO:0000313" key="3">
    <source>
        <dbReference type="EMBL" id="KAK9283934.1"/>
    </source>
</evidence>
<sequence>MATTYKLNHLVPTLLVFLVITSQSSSARVLLDHGSLPANSLAATQPELNLALPGDNLIDASSEKNSHHGLPCDMGSDKKVDLEAERSREGLMRKYGPLFLNMLPKGPLPPSGPSPGINGEKN</sequence>
<dbReference type="AlphaFoldDB" id="A0AAP0RTX3"/>
<protein>
    <submittedName>
        <fullName evidence="3">Uncharacterized protein</fullName>
    </submittedName>
</protein>
<gene>
    <name evidence="3" type="ORF">L1049_012191</name>
</gene>
<dbReference type="Proteomes" id="UP001415857">
    <property type="component" value="Unassembled WGS sequence"/>
</dbReference>
<evidence type="ECO:0000256" key="2">
    <source>
        <dbReference type="SAM" id="SignalP"/>
    </source>
</evidence>
<reference evidence="3 4" key="1">
    <citation type="journal article" date="2024" name="Plant J.">
        <title>Genome sequences and population genomics reveal climatic adaptation and genomic divergence between two closely related sweetgum species.</title>
        <authorList>
            <person name="Xu W.Q."/>
            <person name="Ren C.Q."/>
            <person name="Zhang X.Y."/>
            <person name="Comes H.P."/>
            <person name="Liu X.H."/>
            <person name="Li Y.G."/>
            <person name="Kettle C.J."/>
            <person name="Jalonen R."/>
            <person name="Gaisberger H."/>
            <person name="Ma Y.Z."/>
            <person name="Qiu Y.X."/>
        </authorList>
    </citation>
    <scope>NUCLEOTIDE SEQUENCE [LARGE SCALE GENOMIC DNA]</scope>
    <source>
        <strain evidence="3">Hangzhou</strain>
    </source>
</reference>
<comment type="caution">
    <text evidence="3">The sequence shown here is derived from an EMBL/GenBank/DDBJ whole genome shotgun (WGS) entry which is preliminary data.</text>
</comment>
<dbReference type="EMBL" id="JBBPBK010000006">
    <property type="protein sequence ID" value="KAK9283934.1"/>
    <property type="molecule type" value="Genomic_DNA"/>
</dbReference>
<feature type="region of interest" description="Disordered" evidence="1">
    <location>
        <begin position="103"/>
        <end position="122"/>
    </location>
</feature>
<organism evidence="3 4">
    <name type="scientific">Liquidambar formosana</name>
    <name type="common">Formosan gum</name>
    <dbReference type="NCBI Taxonomy" id="63359"/>
    <lineage>
        <taxon>Eukaryota</taxon>
        <taxon>Viridiplantae</taxon>
        <taxon>Streptophyta</taxon>
        <taxon>Embryophyta</taxon>
        <taxon>Tracheophyta</taxon>
        <taxon>Spermatophyta</taxon>
        <taxon>Magnoliopsida</taxon>
        <taxon>eudicotyledons</taxon>
        <taxon>Gunneridae</taxon>
        <taxon>Pentapetalae</taxon>
        <taxon>Saxifragales</taxon>
        <taxon>Altingiaceae</taxon>
        <taxon>Liquidambar</taxon>
    </lineage>
</organism>
<feature type="signal peptide" evidence="2">
    <location>
        <begin position="1"/>
        <end position="26"/>
    </location>
</feature>
<accession>A0AAP0RTX3</accession>
<name>A0AAP0RTX3_LIQFO</name>
<evidence type="ECO:0000256" key="1">
    <source>
        <dbReference type="SAM" id="MobiDB-lite"/>
    </source>
</evidence>